<comment type="caution">
    <text evidence="1">The sequence shown here is derived from an EMBL/GenBank/DDBJ whole genome shotgun (WGS) entry which is preliminary data.</text>
</comment>
<accession>A0A7W8BUB8</accession>
<protein>
    <submittedName>
        <fullName evidence="1">Uncharacterized protein</fullName>
    </submittedName>
</protein>
<organism evidence="1 2">
    <name type="scientific">Streptomyces griseoloalbus</name>
    <dbReference type="NCBI Taxonomy" id="67303"/>
    <lineage>
        <taxon>Bacteria</taxon>
        <taxon>Bacillati</taxon>
        <taxon>Actinomycetota</taxon>
        <taxon>Actinomycetes</taxon>
        <taxon>Kitasatosporales</taxon>
        <taxon>Streptomycetaceae</taxon>
        <taxon>Streptomyces</taxon>
    </lineage>
</organism>
<dbReference type="AlphaFoldDB" id="A0A7W8BUB8"/>
<proteinExistence type="predicted"/>
<sequence length="57" mass="6372">MADPKAVLKAALGGRRDAERDFGRLGQTVALDALSKVPAYRRWTAELRRAMEGLRFL</sequence>
<gene>
    <name evidence="1" type="ORF">FHS32_005695</name>
</gene>
<evidence type="ECO:0000313" key="1">
    <source>
        <dbReference type="EMBL" id="MBB5128918.1"/>
    </source>
</evidence>
<name>A0A7W8BUB8_9ACTN</name>
<keyword evidence="2" id="KW-1185">Reference proteome</keyword>
<reference evidence="1 2" key="1">
    <citation type="submission" date="2020-08" db="EMBL/GenBank/DDBJ databases">
        <title>Genomic Encyclopedia of Type Strains, Phase III (KMG-III): the genomes of soil and plant-associated and newly described type strains.</title>
        <authorList>
            <person name="Whitman W."/>
        </authorList>
    </citation>
    <scope>NUCLEOTIDE SEQUENCE [LARGE SCALE GENOMIC DNA]</scope>
    <source>
        <strain evidence="1 2">CECT 3226</strain>
    </source>
</reference>
<dbReference type="Proteomes" id="UP000568022">
    <property type="component" value="Unassembled WGS sequence"/>
</dbReference>
<evidence type="ECO:0000313" key="2">
    <source>
        <dbReference type="Proteomes" id="UP000568022"/>
    </source>
</evidence>
<dbReference type="EMBL" id="JACHJE010000015">
    <property type="protein sequence ID" value="MBB5128918.1"/>
    <property type="molecule type" value="Genomic_DNA"/>
</dbReference>